<evidence type="ECO:0000256" key="7">
    <source>
        <dbReference type="ARBA" id="ARBA00023136"/>
    </source>
</evidence>
<evidence type="ECO:0000256" key="6">
    <source>
        <dbReference type="ARBA" id="ARBA00023034"/>
    </source>
</evidence>
<evidence type="ECO:0000256" key="3">
    <source>
        <dbReference type="ARBA" id="ARBA00022679"/>
    </source>
</evidence>
<reference evidence="10" key="1">
    <citation type="submission" date="2022-03" db="EMBL/GenBank/DDBJ databases">
        <authorList>
            <person name="Martin C."/>
        </authorList>
    </citation>
    <scope>NUCLEOTIDE SEQUENCE</scope>
</reference>
<dbReference type="PANTHER" id="PTHR12137">
    <property type="entry name" value="CARBOHYDRATE SULFOTRANSFERASE"/>
    <property type="match status" value="1"/>
</dbReference>
<keyword evidence="4" id="KW-0812">Transmembrane</keyword>
<dbReference type="OrthoDB" id="2019940at2759"/>
<accession>A0A8S4PWP9</accession>
<dbReference type="EMBL" id="CAIIXF020000010">
    <property type="protein sequence ID" value="CAH1797706.1"/>
    <property type="molecule type" value="Genomic_DNA"/>
</dbReference>
<keyword evidence="3 9" id="KW-0808">Transferase</keyword>
<evidence type="ECO:0000313" key="11">
    <source>
        <dbReference type="Proteomes" id="UP000749559"/>
    </source>
</evidence>
<sequence length="408" mass="48224">MKKILLLVLLILVTCLYILNIWQTFDTDTHVEIPKPMQYIQAKGTGNRIQERRKSLQENCRRHTRYYKNDTRHQERIYKRLIVNKQFKFLFCPVEKIGSKFFRTIFKILYYNITEKNPFKTLEHSDRETPVWKEPFPTLLDYNKIERAKILRTYTKVLFVRDPFKRLYSAYQSKFRAINVFNTAKITKAIIKNVRQNPNETSLDCGLDLKFEEFLSYVIASEKDDVENMNDHWRPIDVVCDPCMIDYNIIGKMETVYDDMQHFLRTIGAVNKIEFQKPESSSLENHKTLLKLGIRYSFIQLPKLIKKKCISEKEFGMKIVQNFVSHGYIEPLDSVKLDELSKIPYGPNAKEELERLILNYVDKSNKTRLLALPAEAQKAAFASLPTDIILRLKMAFLNDLKLFNYDNN</sequence>
<keyword evidence="6 9" id="KW-0333">Golgi apparatus</keyword>
<dbReference type="GO" id="GO:0000139">
    <property type="term" value="C:Golgi membrane"/>
    <property type="evidence" value="ECO:0007669"/>
    <property type="project" value="UniProtKB-SubCell"/>
</dbReference>
<keyword evidence="9" id="KW-0735">Signal-anchor</keyword>
<comment type="similarity">
    <text evidence="2 9">Belongs to the sulfotransferase 2 family.</text>
</comment>
<evidence type="ECO:0000313" key="10">
    <source>
        <dbReference type="EMBL" id="CAH1797706.1"/>
    </source>
</evidence>
<comment type="caution">
    <text evidence="10">The sequence shown here is derived from an EMBL/GenBank/DDBJ whole genome shotgun (WGS) entry which is preliminary data.</text>
</comment>
<dbReference type="GO" id="GO:0016051">
    <property type="term" value="P:carbohydrate biosynthetic process"/>
    <property type="evidence" value="ECO:0007669"/>
    <property type="project" value="InterPro"/>
</dbReference>
<dbReference type="Proteomes" id="UP000749559">
    <property type="component" value="Unassembled WGS sequence"/>
</dbReference>
<evidence type="ECO:0000256" key="5">
    <source>
        <dbReference type="ARBA" id="ARBA00022989"/>
    </source>
</evidence>
<dbReference type="GO" id="GO:0008146">
    <property type="term" value="F:sulfotransferase activity"/>
    <property type="evidence" value="ECO:0007669"/>
    <property type="project" value="InterPro"/>
</dbReference>
<evidence type="ECO:0000256" key="1">
    <source>
        <dbReference type="ARBA" id="ARBA00004323"/>
    </source>
</evidence>
<dbReference type="PANTHER" id="PTHR12137:SF54">
    <property type="entry name" value="CARBOHYDRATE SULFOTRANSFERASE"/>
    <property type="match status" value="1"/>
</dbReference>
<keyword evidence="9" id="KW-0119">Carbohydrate metabolism</keyword>
<name>A0A8S4PWP9_OWEFU</name>
<evidence type="ECO:0000256" key="2">
    <source>
        <dbReference type="ARBA" id="ARBA00006339"/>
    </source>
</evidence>
<keyword evidence="7" id="KW-0472">Membrane</keyword>
<dbReference type="InterPro" id="IPR005331">
    <property type="entry name" value="Sulfotransferase"/>
</dbReference>
<proteinExistence type="inferred from homology"/>
<dbReference type="EC" id="2.8.2.-" evidence="9"/>
<evidence type="ECO:0000256" key="9">
    <source>
        <dbReference type="RuleBase" id="RU364020"/>
    </source>
</evidence>
<evidence type="ECO:0000256" key="4">
    <source>
        <dbReference type="ARBA" id="ARBA00022692"/>
    </source>
</evidence>
<organism evidence="10 11">
    <name type="scientific">Owenia fusiformis</name>
    <name type="common">Polychaete worm</name>
    <dbReference type="NCBI Taxonomy" id="6347"/>
    <lineage>
        <taxon>Eukaryota</taxon>
        <taxon>Metazoa</taxon>
        <taxon>Spiralia</taxon>
        <taxon>Lophotrochozoa</taxon>
        <taxon>Annelida</taxon>
        <taxon>Polychaeta</taxon>
        <taxon>Sedentaria</taxon>
        <taxon>Canalipalpata</taxon>
        <taxon>Sabellida</taxon>
        <taxon>Oweniida</taxon>
        <taxon>Oweniidae</taxon>
        <taxon>Owenia</taxon>
    </lineage>
</organism>
<keyword evidence="11" id="KW-1185">Reference proteome</keyword>
<dbReference type="InterPro" id="IPR018011">
    <property type="entry name" value="Carb_sulfotrans_8-10"/>
</dbReference>
<protein>
    <recommendedName>
        <fullName evidence="9">Carbohydrate sulfotransferase</fullName>
        <ecNumber evidence="9">2.8.2.-</ecNumber>
    </recommendedName>
</protein>
<comment type="subcellular location">
    <subcellularLocation>
        <location evidence="1 9">Golgi apparatus membrane</location>
        <topology evidence="1 9">Single-pass type II membrane protein</topology>
    </subcellularLocation>
</comment>
<keyword evidence="5" id="KW-1133">Transmembrane helix</keyword>
<dbReference type="Pfam" id="PF03567">
    <property type="entry name" value="Sulfotransfer_2"/>
    <property type="match status" value="1"/>
</dbReference>
<gene>
    <name evidence="10" type="ORF">OFUS_LOCUS21942</name>
</gene>
<keyword evidence="8 9" id="KW-0325">Glycoprotein</keyword>
<evidence type="ECO:0000256" key="8">
    <source>
        <dbReference type="ARBA" id="ARBA00023180"/>
    </source>
</evidence>
<dbReference type="AlphaFoldDB" id="A0A8S4PWP9"/>